<gene>
    <name evidence="3" type="ORF">DAPPUDRAFT_341670</name>
</gene>
<reference evidence="3 4" key="1">
    <citation type="journal article" date="2011" name="Science">
        <title>The ecoresponsive genome of Daphnia pulex.</title>
        <authorList>
            <person name="Colbourne J.K."/>
            <person name="Pfrender M.E."/>
            <person name="Gilbert D."/>
            <person name="Thomas W.K."/>
            <person name="Tucker A."/>
            <person name="Oakley T.H."/>
            <person name="Tokishita S."/>
            <person name="Aerts A."/>
            <person name="Arnold G.J."/>
            <person name="Basu M.K."/>
            <person name="Bauer D.J."/>
            <person name="Caceres C.E."/>
            <person name="Carmel L."/>
            <person name="Casola C."/>
            <person name="Choi J.H."/>
            <person name="Detter J.C."/>
            <person name="Dong Q."/>
            <person name="Dusheyko S."/>
            <person name="Eads B.D."/>
            <person name="Frohlich T."/>
            <person name="Geiler-Samerotte K.A."/>
            <person name="Gerlach D."/>
            <person name="Hatcher P."/>
            <person name="Jogdeo S."/>
            <person name="Krijgsveld J."/>
            <person name="Kriventseva E.V."/>
            <person name="Kultz D."/>
            <person name="Laforsch C."/>
            <person name="Lindquist E."/>
            <person name="Lopez J."/>
            <person name="Manak J.R."/>
            <person name="Muller J."/>
            <person name="Pangilinan J."/>
            <person name="Patwardhan R.P."/>
            <person name="Pitluck S."/>
            <person name="Pritham E.J."/>
            <person name="Rechtsteiner A."/>
            <person name="Rho M."/>
            <person name="Rogozin I.B."/>
            <person name="Sakarya O."/>
            <person name="Salamov A."/>
            <person name="Schaack S."/>
            <person name="Shapiro H."/>
            <person name="Shiga Y."/>
            <person name="Skalitzky C."/>
            <person name="Smith Z."/>
            <person name="Souvorov A."/>
            <person name="Sung W."/>
            <person name="Tang Z."/>
            <person name="Tsuchiya D."/>
            <person name="Tu H."/>
            <person name="Vos H."/>
            <person name="Wang M."/>
            <person name="Wolf Y.I."/>
            <person name="Yamagata H."/>
            <person name="Yamada T."/>
            <person name="Ye Y."/>
            <person name="Shaw J.R."/>
            <person name="Andrews J."/>
            <person name="Crease T.J."/>
            <person name="Tang H."/>
            <person name="Lucas S.M."/>
            <person name="Robertson H.M."/>
            <person name="Bork P."/>
            <person name="Koonin E.V."/>
            <person name="Zdobnov E.M."/>
            <person name="Grigoriev I.V."/>
            <person name="Lynch M."/>
            <person name="Boore J.L."/>
        </authorList>
    </citation>
    <scope>NUCLEOTIDE SEQUENCE [LARGE SCALE GENOMIC DNA]</scope>
</reference>
<dbReference type="AlphaFoldDB" id="E9I5I5"/>
<dbReference type="GO" id="GO:0004252">
    <property type="term" value="F:serine-type endopeptidase activity"/>
    <property type="evidence" value="ECO:0007669"/>
    <property type="project" value="InterPro"/>
</dbReference>
<dbReference type="Gene3D" id="2.40.10.10">
    <property type="entry name" value="Trypsin-like serine proteases"/>
    <property type="match status" value="1"/>
</dbReference>
<keyword evidence="4" id="KW-1185">Reference proteome</keyword>
<dbReference type="Pfam" id="PF00089">
    <property type="entry name" value="Trypsin"/>
    <property type="match status" value="1"/>
</dbReference>
<evidence type="ECO:0000313" key="3">
    <source>
        <dbReference type="EMBL" id="EFX60745.1"/>
    </source>
</evidence>
<dbReference type="Proteomes" id="UP000000305">
    <property type="component" value="Unassembled WGS sequence"/>
</dbReference>
<dbReference type="InterPro" id="IPR009003">
    <property type="entry name" value="Peptidase_S1_PA"/>
</dbReference>
<protein>
    <recommendedName>
        <fullName evidence="2">Peptidase S1 domain-containing protein</fullName>
    </recommendedName>
</protein>
<accession>E9I5I5</accession>
<dbReference type="GO" id="GO:0006508">
    <property type="term" value="P:proteolysis"/>
    <property type="evidence" value="ECO:0007669"/>
    <property type="project" value="InterPro"/>
</dbReference>
<dbReference type="InterPro" id="IPR001254">
    <property type="entry name" value="Trypsin_dom"/>
</dbReference>
<evidence type="ECO:0000259" key="2">
    <source>
        <dbReference type="Pfam" id="PF00089"/>
    </source>
</evidence>
<dbReference type="EMBL" id="GL735667">
    <property type="protein sequence ID" value="EFX60745.1"/>
    <property type="molecule type" value="Genomic_DNA"/>
</dbReference>
<feature type="region of interest" description="Disordered" evidence="1">
    <location>
        <begin position="54"/>
        <end position="77"/>
    </location>
</feature>
<dbReference type="OrthoDB" id="6355487at2759"/>
<feature type="compositionally biased region" description="Polar residues" evidence="1">
    <location>
        <begin position="54"/>
        <end position="69"/>
    </location>
</feature>
<evidence type="ECO:0000313" key="4">
    <source>
        <dbReference type="Proteomes" id="UP000000305"/>
    </source>
</evidence>
<name>E9I5I5_DAPPU</name>
<feature type="domain" description="Peptidase S1" evidence="2">
    <location>
        <begin position="2"/>
        <end position="59"/>
    </location>
</feature>
<evidence type="ECO:0000256" key="1">
    <source>
        <dbReference type="SAM" id="MobiDB-lite"/>
    </source>
</evidence>
<sequence length="77" mass="8179">MTLKDPVIINDYVQPACLPFDDDPDHVNEPVVLTGWGDYNASGSNSVLRKTTTTVISSSGSDGPCQQQAGLGPFSPR</sequence>
<dbReference type="KEGG" id="dpx:DAPPUDRAFT_341670"/>
<dbReference type="InParanoid" id="E9I5I5"/>
<dbReference type="InterPro" id="IPR043504">
    <property type="entry name" value="Peptidase_S1_PA_chymotrypsin"/>
</dbReference>
<dbReference type="SUPFAM" id="SSF50494">
    <property type="entry name" value="Trypsin-like serine proteases"/>
    <property type="match status" value="1"/>
</dbReference>
<dbReference type="HOGENOM" id="CLU_2640640_0_0_1"/>
<organism evidence="3 4">
    <name type="scientific">Daphnia pulex</name>
    <name type="common">Water flea</name>
    <dbReference type="NCBI Taxonomy" id="6669"/>
    <lineage>
        <taxon>Eukaryota</taxon>
        <taxon>Metazoa</taxon>
        <taxon>Ecdysozoa</taxon>
        <taxon>Arthropoda</taxon>
        <taxon>Crustacea</taxon>
        <taxon>Branchiopoda</taxon>
        <taxon>Diplostraca</taxon>
        <taxon>Cladocera</taxon>
        <taxon>Anomopoda</taxon>
        <taxon>Daphniidae</taxon>
        <taxon>Daphnia</taxon>
    </lineage>
</organism>
<dbReference type="PhylomeDB" id="E9I5I5"/>
<proteinExistence type="predicted"/>